<comment type="caution">
    <text evidence="1">The sequence shown here is derived from an EMBL/GenBank/DDBJ whole genome shotgun (WGS) entry which is preliminary data.</text>
</comment>
<evidence type="ECO:0000313" key="6">
    <source>
        <dbReference type="Proteomes" id="UP000283601"/>
    </source>
</evidence>
<reference evidence="5 6" key="1">
    <citation type="submission" date="2018-08" db="EMBL/GenBank/DDBJ databases">
        <title>A genome reference for cultivated species of the human gut microbiota.</title>
        <authorList>
            <person name="Zou Y."/>
            <person name="Xue W."/>
            <person name="Luo G."/>
        </authorList>
    </citation>
    <scope>NUCLEOTIDE SEQUENCE [LARGE SCALE GENOMIC DNA]</scope>
    <source>
        <strain evidence="4 6">AM29-12AC</strain>
        <strain evidence="3 5">OM03-4</strain>
    </source>
</reference>
<reference evidence="1 7" key="2">
    <citation type="journal article" date="2019" name="Nat. Med.">
        <title>A library of human gut bacterial isolates paired with longitudinal multiomics data enables mechanistic microbiome research.</title>
        <authorList>
            <person name="Poyet M."/>
            <person name="Groussin M."/>
            <person name="Gibbons S.M."/>
            <person name="Avila-Pacheco J."/>
            <person name="Jiang X."/>
            <person name="Kearney S.M."/>
            <person name="Perrotta A.R."/>
            <person name="Berdy B."/>
            <person name="Zhao S."/>
            <person name="Lieberman T.D."/>
            <person name="Swanson P.K."/>
            <person name="Smith M."/>
            <person name="Roesemann S."/>
            <person name="Alexander J.E."/>
            <person name="Rich S.A."/>
            <person name="Livny J."/>
            <person name="Vlamakis H."/>
            <person name="Clish C."/>
            <person name="Bullock K."/>
            <person name="Deik A."/>
            <person name="Scott J."/>
            <person name="Pierce K.A."/>
            <person name="Xavier R.J."/>
            <person name="Alm E.J."/>
        </authorList>
    </citation>
    <scope>NUCLEOTIDE SEQUENCE [LARGE SCALE GENOMIC DNA]</scope>
    <source>
        <strain evidence="1 7">BIOML-A11</strain>
    </source>
</reference>
<dbReference type="AlphaFoldDB" id="A0A139KA67"/>
<name>A0A139KA67_BACUN</name>
<evidence type="ECO:0000313" key="2">
    <source>
        <dbReference type="EMBL" id="MBT8725083.1"/>
    </source>
</evidence>
<evidence type="ECO:0000313" key="1">
    <source>
        <dbReference type="EMBL" id="KAB4211806.1"/>
    </source>
</evidence>
<gene>
    <name evidence="4" type="ORF">DW758_10390</name>
    <name evidence="3" type="ORF">DXB37_07200</name>
    <name evidence="1" type="ORF">GAP55_12570</name>
    <name evidence="2" type="ORF">JQN06_02690</name>
</gene>
<dbReference type="EMBL" id="QSVA01000005">
    <property type="protein sequence ID" value="RGN94951.1"/>
    <property type="molecule type" value="Genomic_DNA"/>
</dbReference>
<dbReference type="Pfam" id="PF20186">
    <property type="entry name" value="DUF6549"/>
    <property type="match status" value="1"/>
</dbReference>
<dbReference type="Proteomes" id="UP000260759">
    <property type="component" value="Unassembled WGS sequence"/>
</dbReference>
<dbReference type="InterPro" id="IPR046679">
    <property type="entry name" value="DUF6549"/>
</dbReference>
<proteinExistence type="predicted"/>
<dbReference type="EMBL" id="WCTR01000008">
    <property type="protein sequence ID" value="KAB4211806.1"/>
    <property type="molecule type" value="Genomic_DNA"/>
</dbReference>
<keyword evidence="8" id="KW-1185">Reference proteome</keyword>
<dbReference type="EMBL" id="QSJZ01000007">
    <property type="protein sequence ID" value="RHE23219.1"/>
    <property type="molecule type" value="Genomic_DNA"/>
</dbReference>
<organism evidence="1 7">
    <name type="scientific">Bacteroides uniformis</name>
    <dbReference type="NCBI Taxonomy" id="820"/>
    <lineage>
        <taxon>Bacteria</taxon>
        <taxon>Pseudomonadati</taxon>
        <taxon>Bacteroidota</taxon>
        <taxon>Bacteroidia</taxon>
        <taxon>Bacteroidales</taxon>
        <taxon>Bacteroidaceae</taxon>
        <taxon>Bacteroides</taxon>
    </lineage>
</organism>
<protein>
    <submittedName>
        <fullName evidence="1">Uncharacterized protein</fullName>
    </submittedName>
</protein>
<evidence type="ECO:0000313" key="5">
    <source>
        <dbReference type="Proteomes" id="UP000260759"/>
    </source>
</evidence>
<dbReference type="RefSeq" id="WP_004293548.1">
    <property type="nucleotide sequence ID" value="NZ_CACRTC010000044.1"/>
</dbReference>
<evidence type="ECO:0000313" key="7">
    <source>
        <dbReference type="Proteomes" id="UP000466952"/>
    </source>
</evidence>
<evidence type="ECO:0000313" key="8">
    <source>
        <dbReference type="Proteomes" id="UP001196342"/>
    </source>
</evidence>
<evidence type="ECO:0000313" key="3">
    <source>
        <dbReference type="EMBL" id="RGN94951.1"/>
    </source>
</evidence>
<dbReference type="Proteomes" id="UP000466952">
    <property type="component" value="Unassembled WGS sequence"/>
</dbReference>
<evidence type="ECO:0000313" key="4">
    <source>
        <dbReference type="EMBL" id="RHE23219.1"/>
    </source>
</evidence>
<accession>A0A139KA67</accession>
<dbReference type="Proteomes" id="UP000283601">
    <property type="component" value="Unassembled WGS sequence"/>
</dbReference>
<reference evidence="2 8" key="3">
    <citation type="submission" date="2020-12" db="EMBL/GenBank/DDBJ databases">
        <title>Microorganisms.</title>
        <authorList>
            <person name="Matos J."/>
            <person name="Faleiro L."/>
            <person name="Duarte I."/>
        </authorList>
    </citation>
    <scope>NUCLEOTIDE SEQUENCE [LARGE SCALE GENOMIC DNA]</scope>
    <source>
        <strain evidence="2 8">PtFD3Pch2</strain>
    </source>
</reference>
<dbReference type="EMBL" id="JAFBJK010000002">
    <property type="protein sequence ID" value="MBT8725083.1"/>
    <property type="molecule type" value="Genomic_DNA"/>
</dbReference>
<dbReference type="Proteomes" id="UP001196342">
    <property type="component" value="Unassembled WGS sequence"/>
</dbReference>
<sequence>MNRLDKTLLITVLLLGGILWLQHRWTIRLTEERDRFRMNSTALLSDVKRMRTDSATMALDAKALRLTIDEYEEFRAEDAETIRRLGVKIRNLEAAARHEVEVKAPIDAAVRDTLIVRDTVPLLRQKVEMVTPHIHFSGLIEENRLKGDIKIPVTLNQAVWVEYKGWWFWKRVKAIRQTISSNNPYVEIRYSEYIKIDKK</sequence>